<organism evidence="1 2">
    <name type="scientific">Araneus ventricosus</name>
    <name type="common">Orbweaver spider</name>
    <name type="synonym">Epeira ventricosa</name>
    <dbReference type="NCBI Taxonomy" id="182803"/>
    <lineage>
        <taxon>Eukaryota</taxon>
        <taxon>Metazoa</taxon>
        <taxon>Ecdysozoa</taxon>
        <taxon>Arthropoda</taxon>
        <taxon>Chelicerata</taxon>
        <taxon>Arachnida</taxon>
        <taxon>Araneae</taxon>
        <taxon>Araneomorphae</taxon>
        <taxon>Entelegynae</taxon>
        <taxon>Araneoidea</taxon>
        <taxon>Araneidae</taxon>
        <taxon>Araneus</taxon>
    </lineage>
</organism>
<dbReference type="AlphaFoldDB" id="A0A4Y2MUK1"/>
<evidence type="ECO:0000313" key="2">
    <source>
        <dbReference type="Proteomes" id="UP000499080"/>
    </source>
</evidence>
<reference evidence="1 2" key="1">
    <citation type="journal article" date="2019" name="Sci. Rep.">
        <title>Orb-weaving spider Araneus ventricosus genome elucidates the spidroin gene catalogue.</title>
        <authorList>
            <person name="Kono N."/>
            <person name="Nakamura H."/>
            <person name="Ohtoshi R."/>
            <person name="Moran D.A.P."/>
            <person name="Shinohara A."/>
            <person name="Yoshida Y."/>
            <person name="Fujiwara M."/>
            <person name="Mori M."/>
            <person name="Tomita M."/>
            <person name="Arakawa K."/>
        </authorList>
    </citation>
    <scope>NUCLEOTIDE SEQUENCE [LARGE SCALE GENOMIC DNA]</scope>
</reference>
<accession>A0A4Y2MUK1</accession>
<evidence type="ECO:0000313" key="1">
    <source>
        <dbReference type="EMBL" id="GBN29487.1"/>
    </source>
</evidence>
<proteinExistence type="predicted"/>
<keyword evidence="2" id="KW-1185">Reference proteome</keyword>
<sequence length="97" mass="10567">MACRGKLYQESAWTTEGVVDRLGSPWSANVFGVLSAVRASKLLGNATYGRLRTITDDYGRFPYHMALTIPQVSAIPPAHPITANELLITRTGGFPMD</sequence>
<comment type="caution">
    <text evidence="1">The sequence shown here is derived from an EMBL/GenBank/DDBJ whole genome shotgun (WGS) entry which is preliminary data.</text>
</comment>
<dbReference type="EMBL" id="BGPR01007781">
    <property type="protein sequence ID" value="GBN29487.1"/>
    <property type="molecule type" value="Genomic_DNA"/>
</dbReference>
<protein>
    <submittedName>
        <fullName evidence="1">Uncharacterized protein</fullName>
    </submittedName>
</protein>
<dbReference type="Proteomes" id="UP000499080">
    <property type="component" value="Unassembled WGS sequence"/>
</dbReference>
<name>A0A4Y2MUK1_ARAVE</name>
<gene>
    <name evidence="1" type="ORF">AVEN_261037_1</name>
</gene>